<organism evidence="1 2">
    <name type="scientific">Panagrellus redivivus</name>
    <name type="common">Microworm</name>
    <dbReference type="NCBI Taxonomy" id="6233"/>
    <lineage>
        <taxon>Eukaryota</taxon>
        <taxon>Metazoa</taxon>
        <taxon>Ecdysozoa</taxon>
        <taxon>Nematoda</taxon>
        <taxon>Chromadorea</taxon>
        <taxon>Rhabditida</taxon>
        <taxon>Tylenchina</taxon>
        <taxon>Panagrolaimomorpha</taxon>
        <taxon>Panagrolaimoidea</taxon>
        <taxon>Panagrolaimidae</taxon>
        <taxon>Panagrellus</taxon>
    </lineage>
</organism>
<dbReference type="WBParaSite" id="Pan_g14165.t1">
    <property type="protein sequence ID" value="Pan_g14165.t1"/>
    <property type="gene ID" value="Pan_g14165"/>
</dbReference>
<reference evidence="2" key="2">
    <citation type="submission" date="2020-10" db="UniProtKB">
        <authorList>
            <consortium name="WormBaseParasite"/>
        </authorList>
    </citation>
    <scope>IDENTIFICATION</scope>
</reference>
<proteinExistence type="predicted"/>
<sequence>MSDPSSSVAVNLPILQDIYRDILAKSAPHNSLQNVCPLAFSGRNSLNAFWQVVSDVPEATIVRANPSRIDLDLYKKGTLSVCHTQGSFGQRILDRSARSIKKLTVENAPIWARNWLKEFVNHDRLKELIIDRQVESGSFTILAQIARSIKKLTDKTGKVVPKLKGGDFDYVAIKMTNFSWPENLLSSNMKFTTKYFHCVVDEPGVTHTLVTLQREFSKVSSEKLAAVKTFHIFFNFFRAQRNFQPFVDTIAEKMPNVETIVLSLETIEPGLDRAYKFLPHNIGKTYEAIQNLVPPLGVTVKTKVISNTKTYVYNDDLELPNRIVTVLGCMRRVPLNENVKVATSTRALENERNRYQQWEFDAGNEMGPHKEFSCDITIYAEKF</sequence>
<accession>A0A7E4UYQ1</accession>
<dbReference type="Proteomes" id="UP000492821">
    <property type="component" value="Unassembled WGS sequence"/>
</dbReference>
<protein>
    <submittedName>
        <fullName evidence="2">FTH domain-containing protein</fullName>
    </submittedName>
</protein>
<dbReference type="AlphaFoldDB" id="A0A7E4UYQ1"/>
<evidence type="ECO:0000313" key="2">
    <source>
        <dbReference type="WBParaSite" id="Pan_g14165.t1"/>
    </source>
</evidence>
<name>A0A7E4UYQ1_PANRE</name>
<keyword evidence="1" id="KW-1185">Reference proteome</keyword>
<reference evidence="1" key="1">
    <citation type="journal article" date="2013" name="Genetics">
        <title>The draft genome and transcriptome of Panagrellus redivivus are shaped by the harsh demands of a free-living lifestyle.</title>
        <authorList>
            <person name="Srinivasan J."/>
            <person name="Dillman A.R."/>
            <person name="Macchietto M.G."/>
            <person name="Heikkinen L."/>
            <person name="Lakso M."/>
            <person name="Fracchia K.M."/>
            <person name="Antoshechkin I."/>
            <person name="Mortazavi A."/>
            <person name="Wong G."/>
            <person name="Sternberg P.W."/>
        </authorList>
    </citation>
    <scope>NUCLEOTIDE SEQUENCE [LARGE SCALE GENOMIC DNA]</scope>
    <source>
        <strain evidence="1">MT8872</strain>
    </source>
</reference>
<evidence type="ECO:0000313" key="1">
    <source>
        <dbReference type="Proteomes" id="UP000492821"/>
    </source>
</evidence>